<comment type="caution">
    <text evidence="2">The sequence shown here is derived from an EMBL/GenBank/DDBJ whole genome shotgun (WGS) entry which is preliminary data.</text>
</comment>
<accession>J9E2Y0</accession>
<organism evidence="2 3">
    <name type="scientific">Wuchereria bancrofti</name>
    <dbReference type="NCBI Taxonomy" id="6293"/>
    <lineage>
        <taxon>Eukaryota</taxon>
        <taxon>Metazoa</taxon>
        <taxon>Ecdysozoa</taxon>
        <taxon>Nematoda</taxon>
        <taxon>Chromadorea</taxon>
        <taxon>Rhabditida</taxon>
        <taxon>Spirurina</taxon>
        <taxon>Spiruromorpha</taxon>
        <taxon>Filarioidea</taxon>
        <taxon>Onchocercidae</taxon>
        <taxon>Wuchereria</taxon>
    </lineage>
</organism>
<keyword evidence="1" id="KW-0472">Membrane</keyword>
<feature type="non-terminal residue" evidence="2">
    <location>
        <position position="1"/>
    </location>
</feature>
<keyword evidence="1" id="KW-1133">Transmembrane helix</keyword>
<evidence type="ECO:0000256" key="1">
    <source>
        <dbReference type="SAM" id="Phobius"/>
    </source>
</evidence>
<dbReference type="EMBL" id="ADBV01018945">
    <property type="protein sequence ID" value="EJW71312.1"/>
    <property type="molecule type" value="Genomic_DNA"/>
</dbReference>
<feature type="transmembrane region" description="Helical" evidence="1">
    <location>
        <begin position="12"/>
        <end position="32"/>
    </location>
</feature>
<sequence length="59" mass="6916">KLSCEENQYLFIYLFLIICISTLCSLLNLWKVQYITHSSIMRLINSGRNLHVHGILDFS</sequence>
<dbReference type="AlphaFoldDB" id="J9E2Y0"/>
<evidence type="ECO:0000313" key="3">
    <source>
        <dbReference type="Proteomes" id="UP000004810"/>
    </source>
</evidence>
<gene>
    <name evidence="2" type="ORF">WUBG_17784</name>
</gene>
<proteinExistence type="predicted"/>
<dbReference type="Proteomes" id="UP000004810">
    <property type="component" value="Unassembled WGS sequence"/>
</dbReference>
<evidence type="ECO:0000313" key="2">
    <source>
        <dbReference type="EMBL" id="EJW71312.1"/>
    </source>
</evidence>
<keyword evidence="1" id="KW-0812">Transmembrane</keyword>
<reference evidence="3" key="1">
    <citation type="submission" date="2012-08" db="EMBL/GenBank/DDBJ databases">
        <title>The Genome Sequence of Wuchereria bancrofti.</title>
        <authorList>
            <person name="Nutman T.B."/>
            <person name="Fink D.L."/>
            <person name="Russ C."/>
            <person name="Young S."/>
            <person name="Zeng Q."/>
            <person name="Koehrsen M."/>
            <person name="Alvarado L."/>
            <person name="Berlin A."/>
            <person name="Chapman S.B."/>
            <person name="Chen Z."/>
            <person name="Freedman E."/>
            <person name="Gellesch M."/>
            <person name="Goldberg J."/>
            <person name="Griggs A."/>
            <person name="Gujja S."/>
            <person name="Heilman E.R."/>
            <person name="Heiman D."/>
            <person name="Hepburn T."/>
            <person name="Howarth C."/>
            <person name="Jen D."/>
            <person name="Larson L."/>
            <person name="Lewis B."/>
            <person name="Mehta T."/>
            <person name="Park D."/>
            <person name="Pearson M."/>
            <person name="Roberts A."/>
            <person name="Saif S."/>
            <person name="Shea T."/>
            <person name="Shenoy N."/>
            <person name="Sisk P."/>
            <person name="Stolte C."/>
            <person name="Sykes S."/>
            <person name="Walk T."/>
            <person name="White J."/>
            <person name="Yandava C."/>
            <person name="Haas B."/>
            <person name="Henn M.R."/>
            <person name="Nusbaum C."/>
            <person name="Birren B."/>
        </authorList>
    </citation>
    <scope>NUCLEOTIDE SEQUENCE [LARGE SCALE GENOMIC DNA]</scope>
    <source>
        <strain evidence="3">NA</strain>
    </source>
</reference>
<name>J9E2Y0_WUCBA</name>
<protein>
    <submittedName>
        <fullName evidence="2">Uncharacterized protein</fullName>
    </submittedName>
</protein>